<evidence type="ECO:0000313" key="1">
    <source>
        <dbReference type="EMBL" id="KLO13410.1"/>
    </source>
</evidence>
<keyword evidence="2" id="KW-1185">Reference proteome</keyword>
<organism evidence="1 2">
    <name type="scientific">Schizopora paradoxa</name>
    <dbReference type="NCBI Taxonomy" id="27342"/>
    <lineage>
        <taxon>Eukaryota</taxon>
        <taxon>Fungi</taxon>
        <taxon>Dikarya</taxon>
        <taxon>Basidiomycota</taxon>
        <taxon>Agaricomycotina</taxon>
        <taxon>Agaricomycetes</taxon>
        <taxon>Hymenochaetales</taxon>
        <taxon>Schizoporaceae</taxon>
        <taxon>Schizopora</taxon>
    </lineage>
</organism>
<sequence>MAFAHRLPVEVLALIFRVCFPSNLPEPSTDLASAIFTSAPCNISQVCSRWRTVALSLPALWAQWFVSIRNATSRDVWKLVGILRTWRDRSRVEPLSAFIAVAPGIGFEEQLKLGGDAKEAIEALFDLVYELEPRWCRMNLSIDAPSSFIRGSTRCLEPTKLTHLQELHVSAYPRYEMPSCNIRFFALRATPPAFCSLRTLVLTNDKSSKMLSPSLTRQCLVILHHAPQLETFEVTLVSPISDENFPNFPVVPAPSLRRLVLDVCEQPARGFACKFILDHLIAPALEKLIIKSKHSDGIAEEAYETCGFVSDFLSRSRPPLTELTLCMAMTQKKLMAILRQLPYLTVLHLGVNLFNALLKEGSKDALCPGLQRLKFPVSAIEYLRPSSRTGLYSG</sequence>
<dbReference type="EMBL" id="KQ085960">
    <property type="protein sequence ID" value="KLO13410.1"/>
    <property type="molecule type" value="Genomic_DNA"/>
</dbReference>
<dbReference type="InParanoid" id="A0A0H2RNA7"/>
<gene>
    <name evidence="1" type="ORF">SCHPADRAFT_997410</name>
</gene>
<dbReference type="InterPro" id="IPR032675">
    <property type="entry name" value="LRR_dom_sf"/>
</dbReference>
<accession>A0A0H2RNA7</accession>
<dbReference type="Gene3D" id="3.80.10.10">
    <property type="entry name" value="Ribonuclease Inhibitor"/>
    <property type="match status" value="1"/>
</dbReference>
<dbReference type="Proteomes" id="UP000053477">
    <property type="component" value="Unassembled WGS sequence"/>
</dbReference>
<reference evidence="1 2" key="1">
    <citation type="submission" date="2015-04" db="EMBL/GenBank/DDBJ databases">
        <title>Complete genome sequence of Schizopora paradoxa KUC8140, a cosmopolitan wood degrader in East Asia.</title>
        <authorList>
            <consortium name="DOE Joint Genome Institute"/>
            <person name="Min B."/>
            <person name="Park H."/>
            <person name="Jang Y."/>
            <person name="Kim J.-J."/>
            <person name="Kim K.H."/>
            <person name="Pangilinan J."/>
            <person name="Lipzen A."/>
            <person name="Riley R."/>
            <person name="Grigoriev I.V."/>
            <person name="Spatafora J.W."/>
            <person name="Choi I.-G."/>
        </authorList>
    </citation>
    <scope>NUCLEOTIDE SEQUENCE [LARGE SCALE GENOMIC DNA]</scope>
    <source>
        <strain evidence="1 2">KUC8140</strain>
    </source>
</reference>
<proteinExistence type="predicted"/>
<dbReference type="SUPFAM" id="SSF52047">
    <property type="entry name" value="RNI-like"/>
    <property type="match status" value="1"/>
</dbReference>
<dbReference type="OrthoDB" id="2269034at2759"/>
<protein>
    <submittedName>
        <fullName evidence="1">Uncharacterized protein</fullName>
    </submittedName>
</protein>
<name>A0A0H2RNA7_9AGAM</name>
<dbReference type="AlphaFoldDB" id="A0A0H2RNA7"/>
<evidence type="ECO:0000313" key="2">
    <source>
        <dbReference type="Proteomes" id="UP000053477"/>
    </source>
</evidence>